<evidence type="ECO:0000259" key="3">
    <source>
        <dbReference type="PROSITE" id="PS50206"/>
    </source>
</evidence>
<dbReference type="PANTHER" id="PTHR11364">
    <property type="entry name" value="THIOSULFATE SULFERTANSFERASE"/>
    <property type="match status" value="1"/>
</dbReference>
<dbReference type="InterPro" id="IPR001763">
    <property type="entry name" value="Rhodanese-like_dom"/>
</dbReference>
<keyword evidence="1 4" id="KW-0808">Transferase</keyword>
<dbReference type="GO" id="GO:0016740">
    <property type="term" value="F:transferase activity"/>
    <property type="evidence" value="ECO:0007669"/>
    <property type="project" value="UniProtKB-KW"/>
</dbReference>
<name>A0ABU1D6L8_9BURK</name>
<proteinExistence type="predicted"/>
<dbReference type="CDD" id="cd01448">
    <property type="entry name" value="TST_Repeat_1"/>
    <property type="match status" value="1"/>
</dbReference>
<keyword evidence="5" id="KW-1185">Reference proteome</keyword>
<reference evidence="4 5" key="1">
    <citation type="submission" date="2023-08" db="EMBL/GenBank/DDBJ databases">
        <title>Alcaligenaceae gen. nov., a novel taxon isolated from the sludge of Yixing Pesticide Factory.</title>
        <authorList>
            <person name="Ruan L."/>
        </authorList>
    </citation>
    <scope>NUCLEOTIDE SEQUENCE [LARGE SCALE GENOMIC DNA]</scope>
    <source>
        <strain evidence="4 5">LG-2</strain>
    </source>
</reference>
<comment type="caution">
    <text evidence="4">The sequence shown here is derived from an EMBL/GenBank/DDBJ whole genome shotgun (WGS) entry which is preliminary data.</text>
</comment>
<dbReference type="Gene3D" id="3.40.250.10">
    <property type="entry name" value="Rhodanese-like domain"/>
    <property type="match status" value="2"/>
</dbReference>
<evidence type="ECO:0000313" key="5">
    <source>
        <dbReference type="Proteomes" id="UP001232156"/>
    </source>
</evidence>
<dbReference type="EC" id="2.8.1.-" evidence="4"/>
<organism evidence="4 5">
    <name type="scientific">Yanghanlia caeni</name>
    <dbReference type="NCBI Taxonomy" id="3064283"/>
    <lineage>
        <taxon>Bacteria</taxon>
        <taxon>Pseudomonadati</taxon>
        <taxon>Pseudomonadota</taxon>
        <taxon>Betaproteobacteria</taxon>
        <taxon>Burkholderiales</taxon>
        <taxon>Alcaligenaceae</taxon>
        <taxon>Yanghanlia</taxon>
    </lineage>
</organism>
<keyword evidence="2" id="KW-0677">Repeat</keyword>
<feature type="domain" description="Rhodanese" evidence="3">
    <location>
        <begin position="18"/>
        <end position="137"/>
    </location>
</feature>
<dbReference type="SUPFAM" id="SSF52821">
    <property type="entry name" value="Rhodanese/Cell cycle control phosphatase"/>
    <property type="match status" value="2"/>
</dbReference>
<accession>A0ABU1D6L8</accession>
<sequence length="282" mass="30541">MRPSALISATELRSLLATQNDVLVVDCRYALTDASAGAEAYANGHIPGAHYADLGTLLSGPVTGMTGRHPLPDPQAFADGMAAMGANNDTLIVAYDADDAMFAARLWWLLRWIGHQNVRVLDGGLKTWLEAGGDLNTRAPSAQRGTLALRTRDMPTVTFTDMLENVESRKRVMVDARSPDRYRGENETIDPIGGRIPGALNRFYKENVDAGGRFKPAEELRAAFHELLGDTPPEQVIHQCGSGVSACHNLLAMEIAGLGGGTLYPGSWSEWCRQRDVPVERG</sequence>
<dbReference type="CDD" id="cd01449">
    <property type="entry name" value="TST_Repeat_2"/>
    <property type="match status" value="1"/>
</dbReference>
<feature type="domain" description="Rhodanese" evidence="3">
    <location>
        <begin position="167"/>
        <end position="280"/>
    </location>
</feature>
<dbReference type="EMBL" id="JAUZQE010000016">
    <property type="protein sequence ID" value="MDR4125991.1"/>
    <property type="molecule type" value="Genomic_DNA"/>
</dbReference>
<dbReference type="Proteomes" id="UP001232156">
    <property type="component" value="Unassembled WGS sequence"/>
</dbReference>
<dbReference type="SMART" id="SM00450">
    <property type="entry name" value="RHOD"/>
    <property type="match status" value="2"/>
</dbReference>
<dbReference type="PROSITE" id="PS50206">
    <property type="entry name" value="RHODANESE_3"/>
    <property type="match status" value="2"/>
</dbReference>
<dbReference type="PANTHER" id="PTHR11364:SF27">
    <property type="entry name" value="SULFURTRANSFERASE"/>
    <property type="match status" value="1"/>
</dbReference>
<gene>
    <name evidence="4" type="ORF">Q8947_08335</name>
</gene>
<dbReference type="InterPro" id="IPR045078">
    <property type="entry name" value="TST/MPST-like"/>
</dbReference>
<evidence type="ECO:0000313" key="4">
    <source>
        <dbReference type="EMBL" id="MDR4125991.1"/>
    </source>
</evidence>
<dbReference type="InterPro" id="IPR036873">
    <property type="entry name" value="Rhodanese-like_dom_sf"/>
</dbReference>
<evidence type="ECO:0000256" key="2">
    <source>
        <dbReference type="ARBA" id="ARBA00022737"/>
    </source>
</evidence>
<evidence type="ECO:0000256" key="1">
    <source>
        <dbReference type="ARBA" id="ARBA00022679"/>
    </source>
</evidence>
<protein>
    <submittedName>
        <fullName evidence="4">Sulfurtransferase</fullName>
        <ecNumber evidence="4">2.8.1.-</ecNumber>
    </submittedName>
</protein>
<dbReference type="Pfam" id="PF00581">
    <property type="entry name" value="Rhodanese"/>
    <property type="match status" value="2"/>
</dbReference>